<dbReference type="Pfam" id="PF00717">
    <property type="entry name" value="Peptidase_S24"/>
    <property type="match status" value="1"/>
</dbReference>
<dbReference type="SUPFAM" id="SSF51306">
    <property type="entry name" value="LexA/Signal peptidase"/>
    <property type="match status" value="1"/>
</dbReference>
<gene>
    <name evidence="5" type="ORF">ACFSF0_04335</name>
</gene>
<keyword evidence="6" id="KW-1185">Reference proteome</keyword>
<reference evidence="6" key="1">
    <citation type="journal article" date="2019" name="Int. J. Syst. Evol. Microbiol.">
        <title>The Global Catalogue of Microorganisms (GCM) 10K type strain sequencing project: providing services to taxonomists for standard genome sequencing and annotation.</title>
        <authorList>
            <consortium name="The Broad Institute Genomics Platform"/>
            <consortium name="The Broad Institute Genome Sequencing Center for Infectious Disease"/>
            <person name="Wu L."/>
            <person name="Ma J."/>
        </authorList>
    </citation>
    <scope>NUCLEOTIDE SEQUENCE [LARGE SCALE GENOMIC DNA]</scope>
    <source>
        <strain evidence="6">LMG 29247</strain>
    </source>
</reference>
<dbReference type="InterPro" id="IPR015927">
    <property type="entry name" value="Peptidase_S24_S26A/B/C"/>
</dbReference>
<organism evidence="5 6">
    <name type="scientific">Ottowia flava</name>
    <dbReference type="NCBI Taxonomy" id="2675430"/>
    <lineage>
        <taxon>Bacteria</taxon>
        <taxon>Pseudomonadati</taxon>
        <taxon>Pseudomonadota</taxon>
        <taxon>Betaproteobacteria</taxon>
        <taxon>Burkholderiales</taxon>
        <taxon>Comamonadaceae</taxon>
        <taxon>Ottowia</taxon>
    </lineage>
</organism>
<keyword evidence="3" id="KW-0804">Transcription</keyword>
<name>A0ABW4KRI1_9BURK</name>
<dbReference type="EMBL" id="JBHUEJ010000011">
    <property type="protein sequence ID" value="MFD1709821.1"/>
    <property type="molecule type" value="Genomic_DNA"/>
</dbReference>
<dbReference type="Gene3D" id="2.10.109.10">
    <property type="entry name" value="Umud Fragment, subunit A"/>
    <property type="match status" value="1"/>
</dbReference>
<feature type="domain" description="Peptidase S24/S26A/S26B/S26C" evidence="4">
    <location>
        <begin position="90"/>
        <end position="209"/>
    </location>
</feature>
<evidence type="ECO:0000256" key="2">
    <source>
        <dbReference type="ARBA" id="ARBA00023125"/>
    </source>
</evidence>
<evidence type="ECO:0000256" key="3">
    <source>
        <dbReference type="ARBA" id="ARBA00023163"/>
    </source>
</evidence>
<dbReference type="RefSeq" id="WP_377615043.1">
    <property type="nucleotide sequence ID" value="NZ_JBHUEJ010000011.1"/>
</dbReference>
<protein>
    <submittedName>
        <fullName evidence="5">Helix-turn-helix transcriptional regulator</fullName>
    </submittedName>
</protein>
<keyword evidence="1" id="KW-0805">Transcription regulation</keyword>
<sequence>MKQSDLNPALAANYKRIAAGRGIGVVRQAMADVGLSIGGGTLARIAHGDPGVRIASLEKFATFARTDVDSLLRMPGVDDEFVSIDRIDVSVGAGPGKEAVAHETIGSLQFRSDFLRDCGITKPQDGKIVNVSGNSMYPKILDGAVLLINTSKRKPVDGEVFAFVHHDEGLIVKQALKVGDAWVAHSLNPDSHDIPIGEGSPAHIIGQAVWMGAKL</sequence>
<comment type="caution">
    <text evidence="5">The sequence shown here is derived from an EMBL/GenBank/DDBJ whole genome shotgun (WGS) entry which is preliminary data.</text>
</comment>
<keyword evidence="2" id="KW-0238">DNA-binding</keyword>
<evidence type="ECO:0000259" key="4">
    <source>
        <dbReference type="Pfam" id="PF00717"/>
    </source>
</evidence>
<dbReference type="CDD" id="cd06462">
    <property type="entry name" value="Peptidase_S24_S26"/>
    <property type="match status" value="1"/>
</dbReference>
<evidence type="ECO:0000313" key="6">
    <source>
        <dbReference type="Proteomes" id="UP001597304"/>
    </source>
</evidence>
<dbReference type="PANTHER" id="PTHR40661">
    <property type="match status" value="1"/>
</dbReference>
<dbReference type="InterPro" id="IPR036286">
    <property type="entry name" value="LexA/Signal_pep-like_sf"/>
</dbReference>
<evidence type="ECO:0000256" key="1">
    <source>
        <dbReference type="ARBA" id="ARBA00023015"/>
    </source>
</evidence>
<evidence type="ECO:0000313" key="5">
    <source>
        <dbReference type="EMBL" id="MFD1709821.1"/>
    </source>
</evidence>
<accession>A0ABW4KRI1</accession>
<dbReference type="Proteomes" id="UP001597304">
    <property type="component" value="Unassembled WGS sequence"/>
</dbReference>
<dbReference type="PANTHER" id="PTHR40661:SF3">
    <property type="entry name" value="FELS-1 PROPHAGE TRANSCRIPTIONAL REGULATOR"/>
    <property type="match status" value="1"/>
</dbReference>
<proteinExistence type="predicted"/>